<dbReference type="SUPFAM" id="SSF58026">
    <property type="entry name" value="Delta-sleep-inducing peptide immunoreactive peptide"/>
    <property type="match status" value="1"/>
</dbReference>
<gene>
    <name evidence="1" type="ORF">ACOC_LOCUS10991</name>
</gene>
<dbReference type="Proteomes" id="UP000267027">
    <property type="component" value="Unassembled WGS sequence"/>
</dbReference>
<dbReference type="OrthoDB" id="8961796at2759"/>
<reference evidence="3" key="1">
    <citation type="submission" date="2017-02" db="UniProtKB">
        <authorList>
            <consortium name="WormBaseParasite"/>
        </authorList>
    </citation>
    <scope>IDENTIFICATION</scope>
</reference>
<name>A0A0R3PXH4_ANGCS</name>
<accession>A0A0R3PXH4</accession>
<dbReference type="Pfam" id="PF01166">
    <property type="entry name" value="TSC22"/>
    <property type="match status" value="1"/>
</dbReference>
<evidence type="ECO:0000313" key="3">
    <source>
        <dbReference type="WBParaSite" id="ACOC_0001099001-mRNA-1"/>
    </source>
</evidence>
<dbReference type="AlphaFoldDB" id="A0A0R3PXH4"/>
<keyword evidence="2" id="KW-1185">Reference proteome</keyword>
<organism evidence="3">
    <name type="scientific">Angiostrongylus costaricensis</name>
    <name type="common">Nematode worm</name>
    <dbReference type="NCBI Taxonomy" id="334426"/>
    <lineage>
        <taxon>Eukaryota</taxon>
        <taxon>Metazoa</taxon>
        <taxon>Ecdysozoa</taxon>
        <taxon>Nematoda</taxon>
        <taxon>Chromadorea</taxon>
        <taxon>Rhabditida</taxon>
        <taxon>Rhabditina</taxon>
        <taxon>Rhabditomorpha</taxon>
        <taxon>Strongyloidea</taxon>
        <taxon>Metastrongylidae</taxon>
        <taxon>Angiostrongylus</taxon>
    </lineage>
</organism>
<reference evidence="1 2" key="2">
    <citation type="submission" date="2018-11" db="EMBL/GenBank/DDBJ databases">
        <authorList>
            <consortium name="Pathogen Informatics"/>
        </authorList>
    </citation>
    <scope>NUCLEOTIDE SEQUENCE [LARGE SCALE GENOMIC DNA]</scope>
    <source>
        <strain evidence="1 2">Costa Rica</strain>
    </source>
</reference>
<dbReference type="InterPro" id="IPR000580">
    <property type="entry name" value="TSC22/Bun"/>
</dbReference>
<dbReference type="GO" id="GO:0006357">
    <property type="term" value="P:regulation of transcription by RNA polymerase II"/>
    <property type="evidence" value="ECO:0007669"/>
    <property type="project" value="InterPro"/>
</dbReference>
<sequence>MLDDVYTSMNGTSRRLTNARISECLTAVPKLDTVFKYRSVRSLTSETLQQATLSVRAPILYDGSSESDRENNDVFARDLVKTHLMIAVREELDTLRARIIEFEAHVFLNTAAVVTLLPILSSTDLADFNEALNLT</sequence>
<evidence type="ECO:0000313" key="1">
    <source>
        <dbReference type="EMBL" id="VDM62576.1"/>
    </source>
</evidence>
<dbReference type="Gene3D" id="1.20.5.490">
    <property type="entry name" value="Single helix bin"/>
    <property type="match status" value="1"/>
</dbReference>
<evidence type="ECO:0000313" key="2">
    <source>
        <dbReference type="Proteomes" id="UP000267027"/>
    </source>
</evidence>
<dbReference type="WBParaSite" id="ACOC_0001099001-mRNA-1">
    <property type="protein sequence ID" value="ACOC_0001099001-mRNA-1"/>
    <property type="gene ID" value="ACOC_0001099001"/>
</dbReference>
<proteinExistence type="predicted"/>
<dbReference type="EMBL" id="UYYA01004591">
    <property type="protein sequence ID" value="VDM62576.1"/>
    <property type="molecule type" value="Genomic_DNA"/>
</dbReference>
<protein>
    <submittedName>
        <fullName evidence="1 3">Uncharacterized protein</fullName>
    </submittedName>
</protein>